<dbReference type="SUPFAM" id="SSF53927">
    <property type="entry name" value="Cytidine deaminase-like"/>
    <property type="match status" value="1"/>
</dbReference>
<dbReference type="InterPro" id="IPR002125">
    <property type="entry name" value="CMP_dCMP_dom"/>
</dbReference>
<comment type="cofactor">
    <cofactor evidence="8">
        <name>Zn(2+)</name>
        <dbReference type="ChEBI" id="CHEBI:29105"/>
    </cofactor>
    <text evidence="8">Binds 1 zinc ion per subunit.</text>
</comment>
<comment type="caution">
    <text evidence="10">The sequence shown here is derived from an EMBL/GenBank/DDBJ whole genome shotgun (WGS) entry which is preliminary data.</text>
</comment>
<feature type="binding site" evidence="8">
    <location>
        <position position="76"/>
    </location>
    <ligand>
        <name>Zn(2+)</name>
        <dbReference type="ChEBI" id="CHEBI:29105"/>
        <note>catalytic</note>
    </ligand>
</feature>
<dbReference type="InterPro" id="IPR016192">
    <property type="entry name" value="APOBEC/CMP_deaminase_Zn-bd"/>
</dbReference>
<evidence type="ECO:0000256" key="1">
    <source>
        <dbReference type="ARBA" id="ARBA00010669"/>
    </source>
</evidence>
<dbReference type="EC" id="3.5.4.33" evidence="8"/>
<comment type="function">
    <text evidence="8">Catalyzes the deamination of adenosine to inosine at the wobble position 34 of tRNA(Arg2).</text>
</comment>
<evidence type="ECO:0000256" key="3">
    <source>
        <dbReference type="ARBA" id="ARBA00022694"/>
    </source>
</evidence>
<evidence type="ECO:0000256" key="8">
    <source>
        <dbReference type="HAMAP-Rule" id="MF_00972"/>
    </source>
</evidence>
<dbReference type="Proteomes" id="UP000197468">
    <property type="component" value="Unassembled WGS sequence"/>
</dbReference>
<proteinExistence type="inferred from homology"/>
<evidence type="ECO:0000256" key="2">
    <source>
        <dbReference type="ARBA" id="ARBA00011738"/>
    </source>
</evidence>
<dbReference type="PROSITE" id="PS00903">
    <property type="entry name" value="CYT_DCMP_DEAMINASES_1"/>
    <property type="match status" value="1"/>
</dbReference>
<evidence type="ECO:0000313" key="10">
    <source>
        <dbReference type="EMBL" id="OWQ91634.1"/>
    </source>
</evidence>
<dbReference type="InterPro" id="IPR028883">
    <property type="entry name" value="tRNA_aden_deaminase"/>
</dbReference>
<dbReference type="PROSITE" id="PS51747">
    <property type="entry name" value="CYT_DCMP_DEAMINASES_2"/>
    <property type="match status" value="1"/>
</dbReference>
<sequence>MRLALDQAQNAWLVGEVPVGAVIMRAGQVIATGYNRPITTHDPTAHAEIVALRHAAQLLGNYRLPECELYVTLEPCAMCAMAMMHARLKRVVFAAPDPKTGVAGSVLDLFAQRQLNHHTALQGGVLAEPAAQLLRDFFAERREAARQRRDARRHAEAADPLAMFAVSLDASTAQAASAVAPIPVGEAHDLFLNLDPSRDDPKR</sequence>
<evidence type="ECO:0000313" key="11">
    <source>
        <dbReference type="Proteomes" id="UP000197468"/>
    </source>
</evidence>
<dbReference type="NCBIfam" id="NF008113">
    <property type="entry name" value="PRK10860.1"/>
    <property type="match status" value="1"/>
</dbReference>
<keyword evidence="3 8" id="KW-0819">tRNA processing</keyword>
<dbReference type="Gene3D" id="3.40.140.10">
    <property type="entry name" value="Cytidine Deaminase, domain 2"/>
    <property type="match status" value="1"/>
</dbReference>
<feature type="binding site" evidence="8">
    <location>
        <position position="46"/>
    </location>
    <ligand>
        <name>Zn(2+)</name>
        <dbReference type="ChEBI" id="CHEBI:29105"/>
        <note>catalytic</note>
    </ligand>
</feature>
<keyword evidence="4 8" id="KW-0479">Metal-binding</keyword>
<keyword evidence="6 8" id="KW-0862">Zinc</keyword>
<keyword evidence="11" id="KW-1185">Reference proteome</keyword>
<comment type="subunit">
    <text evidence="2 8">Homodimer.</text>
</comment>
<dbReference type="GO" id="GO:0008270">
    <property type="term" value="F:zinc ion binding"/>
    <property type="evidence" value="ECO:0007669"/>
    <property type="project" value="UniProtKB-UniRule"/>
</dbReference>
<evidence type="ECO:0000256" key="4">
    <source>
        <dbReference type="ARBA" id="ARBA00022723"/>
    </source>
</evidence>
<protein>
    <recommendedName>
        <fullName evidence="8">tRNA-specific adenosine deaminase</fullName>
        <ecNumber evidence="8">3.5.4.33</ecNumber>
    </recommendedName>
</protein>
<evidence type="ECO:0000259" key="9">
    <source>
        <dbReference type="PROSITE" id="PS51747"/>
    </source>
</evidence>
<dbReference type="Pfam" id="PF00383">
    <property type="entry name" value="dCMP_cyt_deam_1"/>
    <property type="match status" value="1"/>
</dbReference>
<dbReference type="GO" id="GO:0002100">
    <property type="term" value="P:tRNA wobble adenosine to inosine editing"/>
    <property type="evidence" value="ECO:0007669"/>
    <property type="project" value="UniProtKB-UniRule"/>
</dbReference>
<dbReference type="HAMAP" id="MF_00972">
    <property type="entry name" value="tRNA_aden_deaminase"/>
    <property type="match status" value="1"/>
</dbReference>
<evidence type="ECO:0000256" key="7">
    <source>
        <dbReference type="ARBA" id="ARBA00048045"/>
    </source>
</evidence>
<feature type="binding site" evidence="8">
    <location>
        <position position="79"/>
    </location>
    <ligand>
        <name>Zn(2+)</name>
        <dbReference type="ChEBI" id="CHEBI:29105"/>
        <note>catalytic</note>
    </ligand>
</feature>
<accession>A0A246JG41</accession>
<feature type="domain" description="CMP/dCMP-type deaminase" evidence="9">
    <location>
        <begin position="1"/>
        <end position="107"/>
    </location>
</feature>
<organism evidence="10 11">
    <name type="scientific">Roseateles aquatilis</name>
    <dbReference type="NCBI Taxonomy" id="431061"/>
    <lineage>
        <taxon>Bacteria</taxon>
        <taxon>Pseudomonadati</taxon>
        <taxon>Pseudomonadota</taxon>
        <taxon>Betaproteobacteria</taxon>
        <taxon>Burkholderiales</taxon>
        <taxon>Sphaerotilaceae</taxon>
        <taxon>Roseateles</taxon>
    </lineage>
</organism>
<evidence type="ECO:0000256" key="6">
    <source>
        <dbReference type="ARBA" id="ARBA00022833"/>
    </source>
</evidence>
<dbReference type="GO" id="GO:0052717">
    <property type="term" value="F:tRNA-specific adenosine-34 deaminase activity"/>
    <property type="evidence" value="ECO:0007669"/>
    <property type="project" value="UniProtKB-UniRule"/>
</dbReference>
<dbReference type="CDD" id="cd01285">
    <property type="entry name" value="nucleoside_deaminase"/>
    <property type="match status" value="1"/>
</dbReference>
<reference evidence="10 11" key="1">
    <citation type="journal article" date="2008" name="Int. J. Syst. Evol. Microbiol.">
        <title>Description of Roseateles aquatilis sp. nov. and Roseateles terrae sp. nov., in the class Betaproteobacteria, and emended description of the genus Roseateles.</title>
        <authorList>
            <person name="Gomila M."/>
            <person name="Bowien B."/>
            <person name="Falsen E."/>
            <person name="Moore E.R."/>
            <person name="Lalucat J."/>
        </authorList>
    </citation>
    <scope>NUCLEOTIDE SEQUENCE [LARGE SCALE GENOMIC DNA]</scope>
    <source>
        <strain evidence="10 11">CCUG 48205</strain>
    </source>
</reference>
<dbReference type="PANTHER" id="PTHR11079">
    <property type="entry name" value="CYTOSINE DEAMINASE FAMILY MEMBER"/>
    <property type="match status" value="1"/>
</dbReference>
<evidence type="ECO:0000256" key="5">
    <source>
        <dbReference type="ARBA" id="ARBA00022801"/>
    </source>
</evidence>
<dbReference type="EMBL" id="NIOF01000003">
    <property type="protein sequence ID" value="OWQ91634.1"/>
    <property type="molecule type" value="Genomic_DNA"/>
</dbReference>
<feature type="active site" description="Proton donor" evidence="8">
    <location>
        <position position="48"/>
    </location>
</feature>
<name>A0A246JG41_9BURK</name>
<dbReference type="AlphaFoldDB" id="A0A246JG41"/>
<dbReference type="InterPro" id="IPR016193">
    <property type="entry name" value="Cytidine_deaminase-like"/>
</dbReference>
<keyword evidence="5 8" id="KW-0378">Hydrolase</keyword>
<dbReference type="OrthoDB" id="9802676at2"/>
<gene>
    <name evidence="8" type="primary">tadA</name>
    <name evidence="10" type="ORF">CDN99_10295</name>
</gene>
<comment type="catalytic activity">
    <reaction evidence="7 8">
        <text>adenosine(34) in tRNA + H2O + H(+) = inosine(34) in tRNA + NH4(+)</text>
        <dbReference type="Rhea" id="RHEA:43168"/>
        <dbReference type="Rhea" id="RHEA-COMP:10373"/>
        <dbReference type="Rhea" id="RHEA-COMP:10374"/>
        <dbReference type="ChEBI" id="CHEBI:15377"/>
        <dbReference type="ChEBI" id="CHEBI:15378"/>
        <dbReference type="ChEBI" id="CHEBI:28938"/>
        <dbReference type="ChEBI" id="CHEBI:74411"/>
        <dbReference type="ChEBI" id="CHEBI:82852"/>
        <dbReference type="EC" id="3.5.4.33"/>
    </reaction>
</comment>
<dbReference type="PANTHER" id="PTHR11079:SF202">
    <property type="entry name" value="TRNA-SPECIFIC ADENOSINE DEAMINASE"/>
    <property type="match status" value="1"/>
</dbReference>
<dbReference type="FunFam" id="3.40.140.10:FF:000005">
    <property type="entry name" value="tRNA-specific adenosine deaminase"/>
    <property type="match status" value="1"/>
</dbReference>
<comment type="similarity">
    <text evidence="1">Belongs to the cytidine and deoxycytidylate deaminase family. ADAT2 subfamily.</text>
</comment>